<accession>R7S1C8</accession>
<feature type="compositionally biased region" description="Low complexity" evidence="1">
    <location>
        <begin position="388"/>
        <end position="419"/>
    </location>
</feature>
<dbReference type="AlphaFoldDB" id="R7S1C8"/>
<reference evidence="3" key="1">
    <citation type="journal article" date="2012" name="Science">
        <title>The Paleozoic origin of enzymatic lignin decomposition reconstructed from 31 fungal genomes.</title>
        <authorList>
            <person name="Floudas D."/>
            <person name="Binder M."/>
            <person name="Riley R."/>
            <person name="Barry K."/>
            <person name="Blanchette R.A."/>
            <person name="Henrissat B."/>
            <person name="Martinez A.T."/>
            <person name="Otillar R."/>
            <person name="Spatafora J.W."/>
            <person name="Yadav J.S."/>
            <person name="Aerts A."/>
            <person name="Benoit I."/>
            <person name="Boyd A."/>
            <person name="Carlson A."/>
            <person name="Copeland A."/>
            <person name="Coutinho P.M."/>
            <person name="de Vries R.P."/>
            <person name="Ferreira P."/>
            <person name="Findley K."/>
            <person name="Foster B."/>
            <person name="Gaskell J."/>
            <person name="Glotzer D."/>
            <person name="Gorecki P."/>
            <person name="Heitman J."/>
            <person name="Hesse C."/>
            <person name="Hori C."/>
            <person name="Igarashi K."/>
            <person name="Jurgens J.A."/>
            <person name="Kallen N."/>
            <person name="Kersten P."/>
            <person name="Kohler A."/>
            <person name="Kuees U."/>
            <person name="Kumar T.K.A."/>
            <person name="Kuo A."/>
            <person name="LaButti K."/>
            <person name="Larrondo L.F."/>
            <person name="Lindquist E."/>
            <person name="Ling A."/>
            <person name="Lombard V."/>
            <person name="Lucas S."/>
            <person name="Lundell T."/>
            <person name="Martin R."/>
            <person name="McLaughlin D.J."/>
            <person name="Morgenstern I."/>
            <person name="Morin E."/>
            <person name="Murat C."/>
            <person name="Nagy L.G."/>
            <person name="Nolan M."/>
            <person name="Ohm R.A."/>
            <person name="Patyshakuliyeva A."/>
            <person name="Rokas A."/>
            <person name="Ruiz-Duenas F.J."/>
            <person name="Sabat G."/>
            <person name="Salamov A."/>
            <person name="Samejima M."/>
            <person name="Schmutz J."/>
            <person name="Slot J.C."/>
            <person name="St John F."/>
            <person name="Stenlid J."/>
            <person name="Sun H."/>
            <person name="Sun S."/>
            <person name="Syed K."/>
            <person name="Tsang A."/>
            <person name="Wiebenga A."/>
            <person name="Young D."/>
            <person name="Pisabarro A."/>
            <person name="Eastwood D.C."/>
            <person name="Martin F."/>
            <person name="Cullen D."/>
            <person name="Grigoriev I.V."/>
            <person name="Hibbett D.S."/>
        </authorList>
    </citation>
    <scope>NUCLEOTIDE SEQUENCE [LARGE SCALE GENOMIC DNA]</scope>
    <source>
        <strain evidence="3">HHB-11173 SS5</strain>
    </source>
</reference>
<proteinExistence type="predicted"/>
<dbReference type="OrthoDB" id="2685034at2759"/>
<feature type="compositionally biased region" description="Low complexity" evidence="1">
    <location>
        <begin position="335"/>
        <end position="349"/>
    </location>
</feature>
<dbReference type="KEGG" id="psq:PUNSTDRAFT_108871"/>
<dbReference type="OMA" id="ALYWETY"/>
<dbReference type="Proteomes" id="UP000054196">
    <property type="component" value="Unassembled WGS sequence"/>
</dbReference>
<feature type="compositionally biased region" description="Low complexity" evidence="1">
    <location>
        <begin position="42"/>
        <end position="61"/>
    </location>
</feature>
<name>R7S1C8_PUNST</name>
<protein>
    <submittedName>
        <fullName evidence="2">Uncharacterized protein</fullName>
    </submittedName>
</protein>
<dbReference type="RefSeq" id="XP_007388817.1">
    <property type="nucleotide sequence ID" value="XM_007388755.1"/>
</dbReference>
<dbReference type="eggNOG" id="KOG2747">
    <property type="taxonomic scope" value="Eukaryota"/>
</dbReference>
<evidence type="ECO:0000313" key="2">
    <source>
        <dbReference type="EMBL" id="EIN04028.1"/>
    </source>
</evidence>
<organism evidence="2 3">
    <name type="scientific">Punctularia strigosozonata (strain HHB-11173)</name>
    <name type="common">White-rot fungus</name>
    <dbReference type="NCBI Taxonomy" id="741275"/>
    <lineage>
        <taxon>Eukaryota</taxon>
        <taxon>Fungi</taxon>
        <taxon>Dikarya</taxon>
        <taxon>Basidiomycota</taxon>
        <taxon>Agaricomycotina</taxon>
        <taxon>Agaricomycetes</taxon>
        <taxon>Corticiales</taxon>
        <taxon>Punctulariaceae</taxon>
        <taxon>Punctularia</taxon>
    </lineage>
</organism>
<feature type="compositionally biased region" description="Basic and acidic residues" evidence="1">
    <location>
        <begin position="267"/>
        <end position="290"/>
    </location>
</feature>
<evidence type="ECO:0000313" key="3">
    <source>
        <dbReference type="Proteomes" id="UP000054196"/>
    </source>
</evidence>
<feature type="compositionally biased region" description="Low complexity" evidence="1">
    <location>
        <begin position="363"/>
        <end position="375"/>
    </location>
</feature>
<gene>
    <name evidence="2" type="ORF">PUNSTDRAFT_108871</name>
</gene>
<dbReference type="EMBL" id="JH687557">
    <property type="protein sequence ID" value="EIN04028.1"/>
    <property type="molecule type" value="Genomic_DNA"/>
</dbReference>
<dbReference type="GeneID" id="18876194"/>
<keyword evidence="3" id="KW-1185">Reference proteome</keyword>
<sequence>MQASLQHSPAELSHAFGPVAPHPHGAPPNAGLLPNAGYQYRLSSSPPLLNAASEQQQQQQQGIADPSGVALLQVAQSASSSSSSAQQHQHKRKDDQAGASVAIPRKRRRHEGADPSDEGPNGGPKHWTDEEKTRLFRWVMGPGRDLQFNSLRASKNGCLRECAQQVFGGRKTYQALKGAFERSFAVFRQIYQLESVTAHMADRNVNVVDVPAARMQEYERRIQAAREKGVDTGTLNARTIDQWHRLGWYDLFYTRYHGDPATTKPSSHRERPNQSVNDDRDEHDDEHGRSDLFGNDGSGGLDDAFDHPHTQDEPLTSDAHLAYLPAPPTPEPRPAVRAPSSSSSLSHAMPPSPSAPRPPPRQLQPQTQLQPKPSAMAPPPPPPPPPQTAATLPSPSSSSTLSHLSSPASTVATSVSALSDDAPPAVSPSNLVPTVAAILKTQSQVIDYIKKRDAREEEETRKKVDGEQLQKVQMKAEFATKIVSDPNADVTVKAAAADYLKRLFLSD</sequence>
<dbReference type="HOGENOM" id="CLU_047734_0_0_1"/>
<feature type="compositionally biased region" description="Low complexity" evidence="1">
    <location>
        <begin position="69"/>
        <end position="87"/>
    </location>
</feature>
<evidence type="ECO:0000256" key="1">
    <source>
        <dbReference type="SAM" id="MobiDB-lite"/>
    </source>
</evidence>
<feature type="region of interest" description="Disordered" evidence="1">
    <location>
        <begin position="260"/>
        <end position="429"/>
    </location>
</feature>
<feature type="compositionally biased region" description="Pro residues" evidence="1">
    <location>
        <begin position="376"/>
        <end position="387"/>
    </location>
</feature>
<feature type="region of interest" description="Disordered" evidence="1">
    <location>
        <begin position="1"/>
        <end position="130"/>
    </location>
</feature>
<feature type="compositionally biased region" description="Pro residues" evidence="1">
    <location>
        <begin position="350"/>
        <end position="362"/>
    </location>
</feature>